<dbReference type="SUPFAM" id="SSF51430">
    <property type="entry name" value="NAD(P)-linked oxidoreductase"/>
    <property type="match status" value="1"/>
</dbReference>
<evidence type="ECO:0000313" key="3">
    <source>
        <dbReference type="EMBL" id="AKH21852.1"/>
    </source>
</evidence>
<dbReference type="PANTHER" id="PTHR43625:SF40">
    <property type="entry name" value="ALDO-KETO REDUCTASE YAKC [NADP(+)]"/>
    <property type="match status" value="1"/>
</dbReference>
<protein>
    <submittedName>
        <fullName evidence="3">Aldo/keto reductase</fullName>
    </submittedName>
</protein>
<dbReference type="GO" id="GO:0016491">
    <property type="term" value="F:oxidoreductase activity"/>
    <property type="evidence" value="ECO:0007669"/>
    <property type="project" value="UniProtKB-KW"/>
</dbReference>
<dbReference type="InterPro" id="IPR023210">
    <property type="entry name" value="NADP_OxRdtase_dom"/>
</dbReference>
<dbReference type="PATRIC" id="fig|1543721.4.peg.3641"/>
<dbReference type="PANTHER" id="PTHR43625">
    <property type="entry name" value="AFLATOXIN B1 ALDEHYDE REDUCTASE"/>
    <property type="match status" value="1"/>
</dbReference>
<keyword evidence="4" id="KW-1185">Reference proteome</keyword>
<organism evidence="3 4">
    <name type="scientific">Sedimenticola thiotaurini</name>
    <dbReference type="NCBI Taxonomy" id="1543721"/>
    <lineage>
        <taxon>Bacteria</taxon>
        <taxon>Pseudomonadati</taxon>
        <taxon>Pseudomonadota</taxon>
        <taxon>Gammaproteobacteria</taxon>
        <taxon>Chromatiales</taxon>
        <taxon>Sedimenticolaceae</taxon>
        <taxon>Sedimenticola</taxon>
    </lineage>
</organism>
<dbReference type="GO" id="GO:0005737">
    <property type="term" value="C:cytoplasm"/>
    <property type="evidence" value="ECO:0007669"/>
    <property type="project" value="TreeGrafter"/>
</dbReference>
<proteinExistence type="predicted"/>
<dbReference type="Gene3D" id="3.20.20.100">
    <property type="entry name" value="NADP-dependent oxidoreductase domain"/>
    <property type="match status" value="1"/>
</dbReference>
<evidence type="ECO:0000313" key="4">
    <source>
        <dbReference type="Proteomes" id="UP000034410"/>
    </source>
</evidence>
<evidence type="ECO:0000259" key="2">
    <source>
        <dbReference type="Pfam" id="PF00248"/>
    </source>
</evidence>
<dbReference type="PRINTS" id="PR00069">
    <property type="entry name" value="ALDKETRDTASE"/>
</dbReference>
<dbReference type="OrthoDB" id="9772407at2"/>
<dbReference type="PROSITE" id="PS51257">
    <property type="entry name" value="PROKAR_LIPOPROTEIN"/>
    <property type="match status" value="1"/>
</dbReference>
<dbReference type="KEGG" id="seds:AAY24_17600"/>
<dbReference type="InterPro" id="IPR050791">
    <property type="entry name" value="Aldo-Keto_reductase"/>
</dbReference>
<sequence length="331" mass="36472">MHTRTVGPFTVSAVGLGCMSMSWGYGQADDATSERLLQEALDAGYSFLDTAAMYGMGHNESLIGRSLSHRRDEFILASKCGIARGEDGNLSVDGRPEIIKRTCEQSLQRLQTDVIDLYYLHRLDPDVPVEESVGALAELVAEGKVRTIGLSEVSSDTLRRAHAVHPITAVQSEYSLWVRTPERRMLATCRELGVSFVPFSPLGRGFLTGCARDLNHLEEDDIRTNVARPRFEPDNFAANQQLLAPFGEIARQQGCSMAQLAIAWVLAREAGTLVPIPGTKHIEYMRENAAAGDIRLEPAVVAQLDQLINEQTVQGERYNAQLMATIDSERD</sequence>
<accession>A0A0F7K1U2</accession>
<dbReference type="AlphaFoldDB" id="A0A0F7K1U2"/>
<feature type="domain" description="NADP-dependent oxidoreductase" evidence="2">
    <location>
        <begin position="14"/>
        <end position="308"/>
    </location>
</feature>
<dbReference type="CDD" id="cd19076">
    <property type="entry name" value="AKR_AKR13A_13D"/>
    <property type="match status" value="1"/>
</dbReference>
<dbReference type="EMBL" id="CP011412">
    <property type="protein sequence ID" value="AKH21852.1"/>
    <property type="molecule type" value="Genomic_DNA"/>
</dbReference>
<dbReference type="Proteomes" id="UP000034410">
    <property type="component" value="Chromosome"/>
</dbReference>
<evidence type="ECO:0000256" key="1">
    <source>
        <dbReference type="ARBA" id="ARBA00023002"/>
    </source>
</evidence>
<gene>
    <name evidence="3" type="ORF">AAY24_17600</name>
</gene>
<reference evidence="3 4" key="1">
    <citation type="journal article" date="2015" name="Genome Announc.">
        <title>Complete Genome Sequence of Sedimenticola thiotaurini Strain SIP-G1, a Polyphosphate- and Polyhydroxyalkanoate-Accumulating Sulfur-Oxidizing Gammaproteobacterium Isolated from Salt Marsh Sediments.</title>
        <authorList>
            <person name="Flood B.E."/>
            <person name="Jones D.S."/>
            <person name="Bailey J.V."/>
        </authorList>
    </citation>
    <scope>NUCLEOTIDE SEQUENCE [LARGE SCALE GENOMIC DNA]</scope>
    <source>
        <strain evidence="3 4">SIP-G1</strain>
    </source>
</reference>
<dbReference type="InterPro" id="IPR036812">
    <property type="entry name" value="NAD(P)_OxRdtase_dom_sf"/>
</dbReference>
<name>A0A0F7K1U2_9GAMM</name>
<dbReference type="InterPro" id="IPR020471">
    <property type="entry name" value="AKR"/>
</dbReference>
<keyword evidence="1" id="KW-0560">Oxidoreductase</keyword>
<dbReference type="Pfam" id="PF00248">
    <property type="entry name" value="Aldo_ket_red"/>
    <property type="match status" value="1"/>
</dbReference>